<proteinExistence type="inferred from homology"/>
<dbReference type="Proteomes" id="UP000266206">
    <property type="component" value="Unassembled WGS sequence"/>
</dbReference>
<dbReference type="Pfam" id="PF03734">
    <property type="entry name" value="YkuD"/>
    <property type="match status" value="1"/>
</dbReference>
<dbReference type="CDD" id="cd16913">
    <property type="entry name" value="YkuD_like"/>
    <property type="match status" value="1"/>
</dbReference>
<dbReference type="Gene3D" id="2.40.440.10">
    <property type="entry name" value="L,D-transpeptidase catalytic domain-like"/>
    <property type="match status" value="1"/>
</dbReference>
<evidence type="ECO:0000313" key="10">
    <source>
        <dbReference type="Proteomes" id="UP000266206"/>
    </source>
</evidence>
<dbReference type="Gene3D" id="1.10.101.10">
    <property type="entry name" value="PGBD-like superfamily/PGBD"/>
    <property type="match status" value="1"/>
</dbReference>
<dbReference type="InterPro" id="IPR036366">
    <property type="entry name" value="PGBDSf"/>
</dbReference>
<keyword evidence="3" id="KW-0808">Transferase</keyword>
<dbReference type="SUPFAM" id="SSF141523">
    <property type="entry name" value="L,D-transpeptidase catalytic domain-like"/>
    <property type="match status" value="1"/>
</dbReference>
<dbReference type="GO" id="GO:0004180">
    <property type="term" value="F:carboxypeptidase activity"/>
    <property type="evidence" value="ECO:0007669"/>
    <property type="project" value="UniProtKB-ARBA"/>
</dbReference>
<keyword evidence="4 7" id="KW-0133">Cell shape</keyword>
<evidence type="ECO:0000256" key="6">
    <source>
        <dbReference type="ARBA" id="ARBA00023316"/>
    </source>
</evidence>
<organism evidence="9 10">
    <name type="scientific">Neopusillimonas maritima</name>
    <dbReference type="NCBI Taxonomy" id="2026239"/>
    <lineage>
        <taxon>Bacteria</taxon>
        <taxon>Pseudomonadati</taxon>
        <taxon>Pseudomonadota</taxon>
        <taxon>Betaproteobacteria</taxon>
        <taxon>Burkholderiales</taxon>
        <taxon>Alcaligenaceae</taxon>
        <taxon>Neopusillimonas</taxon>
    </lineage>
</organism>
<dbReference type="InterPro" id="IPR038063">
    <property type="entry name" value="Transpep_catalytic_dom"/>
</dbReference>
<feature type="domain" description="L,D-TPase catalytic" evidence="8">
    <location>
        <begin position="283"/>
        <end position="467"/>
    </location>
</feature>
<dbReference type="Pfam" id="PF20142">
    <property type="entry name" value="Scaffold"/>
    <property type="match status" value="1"/>
</dbReference>
<dbReference type="InterPro" id="IPR002477">
    <property type="entry name" value="Peptidoglycan-bd-like"/>
</dbReference>
<comment type="pathway">
    <text evidence="1 7">Cell wall biogenesis; peptidoglycan biosynthesis.</text>
</comment>
<evidence type="ECO:0000256" key="5">
    <source>
        <dbReference type="ARBA" id="ARBA00022984"/>
    </source>
</evidence>
<reference evidence="9 10" key="1">
    <citation type="submission" date="2017-08" db="EMBL/GenBank/DDBJ databases">
        <title>Pusillimonas indicus sp. nov., a member of the family Alcaligenaceae isolated from surface seawater.</title>
        <authorList>
            <person name="Li J."/>
        </authorList>
    </citation>
    <scope>NUCLEOTIDE SEQUENCE [LARGE SCALE GENOMIC DNA]</scope>
    <source>
        <strain evidence="9 10">L52-1-41</strain>
    </source>
</reference>
<dbReference type="GO" id="GO:0008360">
    <property type="term" value="P:regulation of cell shape"/>
    <property type="evidence" value="ECO:0007669"/>
    <property type="project" value="UniProtKB-UniRule"/>
</dbReference>
<dbReference type="SUPFAM" id="SSF47090">
    <property type="entry name" value="PGBD-like"/>
    <property type="match status" value="1"/>
</dbReference>
<dbReference type="GO" id="GO:0009252">
    <property type="term" value="P:peptidoglycan biosynthetic process"/>
    <property type="evidence" value="ECO:0007669"/>
    <property type="project" value="UniProtKB-UniPathway"/>
</dbReference>
<comment type="caution">
    <text evidence="9">The sequence shown here is derived from an EMBL/GenBank/DDBJ whole genome shotgun (WGS) entry which is preliminary data.</text>
</comment>
<evidence type="ECO:0000313" key="9">
    <source>
        <dbReference type="EMBL" id="RIY39515.1"/>
    </source>
</evidence>
<feature type="active site" description="Proton donor/acceptor" evidence="7">
    <location>
        <position position="420"/>
    </location>
</feature>
<dbReference type="InterPro" id="IPR045380">
    <property type="entry name" value="LD_TPept_scaffold_dom"/>
</dbReference>
<dbReference type="InterPro" id="IPR052905">
    <property type="entry name" value="LD-transpeptidase_YkuD-like"/>
</dbReference>
<name>A0A3A1YPH5_9BURK</name>
<feature type="active site" description="Nucleophile" evidence="7">
    <location>
        <position position="439"/>
    </location>
</feature>
<evidence type="ECO:0000256" key="2">
    <source>
        <dbReference type="ARBA" id="ARBA00005992"/>
    </source>
</evidence>
<keyword evidence="5 7" id="KW-0573">Peptidoglycan synthesis</keyword>
<dbReference type="Pfam" id="PF01471">
    <property type="entry name" value="PG_binding_1"/>
    <property type="match status" value="1"/>
</dbReference>
<sequence>MLFYCIFLPANHAALAQGKTAADLANSQSITVVTLPNWLDGNGKPVNQALDALETLTNANHQGLDPADYHTAALWGQFAHLAGGETITPLEQQALNEQLTSSLEKYLNDLRNGRVDPHEVHQKFKPRPQPAFDARAYIAEAFQQNRLRDALREAQPQVPMYDALVNAMAQYRLLAQHPAWSAPLPAPQGKKLEPGQPYTALETLTSRLIALGDLPIETQVPLEYDEILETGVRAFQSRHGLETDGIIGPATLRQLNISPEQRHEQMALTLERLRWTPLQSHRRMIVVNVPEFVLRAYETDQQGNIDLKLRMKVIVGRALDTSTPVFDEDMRFIEFSPYWNVPPSIARGETIPRLKRDPAYFNRQGFEFVKSDGSVSSQLSETNLQAVLSGQARIRQRPGPLNALGDIKFIFPNNTNIFLHHTPAPQLFERSRRDFSHGCIRVEEPVALAQFVLENDLTWTHERIEQAMQAGKSQTIRLNEPIPVVLAYGTVIIREGKVYFYDDLYGHDATLSKALKKKR</sequence>
<evidence type="ECO:0000259" key="8">
    <source>
        <dbReference type="PROSITE" id="PS52029"/>
    </source>
</evidence>
<evidence type="ECO:0000256" key="1">
    <source>
        <dbReference type="ARBA" id="ARBA00004752"/>
    </source>
</evidence>
<gene>
    <name evidence="9" type="ORF">CJP73_13880</name>
</gene>
<evidence type="ECO:0000256" key="3">
    <source>
        <dbReference type="ARBA" id="ARBA00022679"/>
    </source>
</evidence>
<evidence type="ECO:0000256" key="4">
    <source>
        <dbReference type="ARBA" id="ARBA00022960"/>
    </source>
</evidence>
<dbReference type="AlphaFoldDB" id="A0A3A1YPH5"/>
<protein>
    <submittedName>
        <fullName evidence="9">Murein L,D-transpeptidase</fullName>
    </submittedName>
</protein>
<dbReference type="UniPathway" id="UPA00219"/>
<dbReference type="InterPro" id="IPR036365">
    <property type="entry name" value="PGBD-like_sf"/>
</dbReference>
<accession>A0A3A1YPH5</accession>
<evidence type="ECO:0000256" key="7">
    <source>
        <dbReference type="PROSITE-ProRule" id="PRU01373"/>
    </source>
</evidence>
<keyword evidence="6 7" id="KW-0961">Cell wall biogenesis/degradation</keyword>
<dbReference type="GO" id="GO:0016740">
    <property type="term" value="F:transferase activity"/>
    <property type="evidence" value="ECO:0007669"/>
    <property type="project" value="UniProtKB-KW"/>
</dbReference>
<dbReference type="PROSITE" id="PS52029">
    <property type="entry name" value="LD_TPASE"/>
    <property type="match status" value="1"/>
</dbReference>
<dbReference type="PANTHER" id="PTHR41533">
    <property type="entry name" value="L,D-TRANSPEPTIDASE HI_1667-RELATED"/>
    <property type="match status" value="1"/>
</dbReference>
<dbReference type="InterPro" id="IPR005490">
    <property type="entry name" value="LD_TPept_cat_dom"/>
</dbReference>
<comment type="similarity">
    <text evidence="2">Belongs to the YkuD family.</text>
</comment>
<dbReference type="GO" id="GO:0071555">
    <property type="term" value="P:cell wall organization"/>
    <property type="evidence" value="ECO:0007669"/>
    <property type="project" value="UniProtKB-UniRule"/>
</dbReference>
<dbReference type="PANTHER" id="PTHR41533:SF2">
    <property type="entry name" value="BLR7131 PROTEIN"/>
    <property type="match status" value="1"/>
</dbReference>
<dbReference type="EMBL" id="NQYH01000015">
    <property type="protein sequence ID" value="RIY39515.1"/>
    <property type="molecule type" value="Genomic_DNA"/>
</dbReference>